<protein>
    <submittedName>
        <fullName evidence="1">Conserved Acidianus plasmid protein</fullName>
    </submittedName>
</protein>
<accession>F4B5L1</accession>
<evidence type="ECO:0000313" key="2">
    <source>
        <dbReference type="Proteomes" id="UP000008458"/>
    </source>
</evidence>
<sequence>MNDKETVKLLQYHHLLYKNLYSNNFSETARLVIDEHLGSFKPNKVQIILQFFRNLKNGIIPAIARDLQGLTAILLIKKDEGYMTKLKKTKFADYLIAKLQDSQAFTITRSDENKKVTIFDDEKEFLDEFKEKHGLDNDQAFYELLSTTFAFSIWRTLINLSKERVTMTELNECFGVLQQFALLLGILKVSQCKAKVYVEFFPYFFKNEFMEMIEDVI</sequence>
<dbReference type="AlphaFoldDB" id="F4B5L1"/>
<keyword evidence="2" id="KW-1185">Reference proteome</keyword>
<evidence type="ECO:0000313" key="1">
    <source>
        <dbReference type="EMBL" id="AEE94435.1"/>
    </source>
</evidence>
<dbReference type="EMBL" id="CP002535">
    <property type="protein sequence ID" value="AEE94435.1"/>
    <property type="molecule type" value="Genomic_DNA"/>
</dbReference>
<reference evidence="1 2" key="1">
    <citation type="journal article" date="2011" name="Extremophiles">
        <title>Genomic analysis of Acidianus hospitalis W1 a host for studying crenarchaeal virus and plasmid life cycles.</title>
        <authorList>
            <person name="You X.Y."/>
            <person name="Liu C."/>
            <person name="Wang S.Y."/>
            <person name="Jiang C.Y."/>
            <person name="Shah S.A."/>
            <person name="Prangishvili D."/>
            <person name="She Q."/>
            <person name="Liu S.J."/>
            <person name="Garrett R.A."/>
        </authorList>
    </citation>
    <scope>NUCLEOTIDE SEQUENCE [LARGE SCALE GENOMIC DNA]</scope>
    <source>
        <strain evidence="1 2">W1</strain>
    </source>
</reference>
<dbReference type="STRING" id="933801.Ahos_1552"/>
<proteinExistence type="predicted"/>
<name>F4B5L1_ACIHW</name>
<dbReference type="KEGG" id="aho:Ahos_1552"/>
<dbReference type="Proteomes" id="UP000008458">
    <property type="component" value="Chromosome"/>
</dbReference>
<gene>
    <name evidence="1" type="ordered locus">Ahos_1552</name>
</gene>
<reference key="2">
    <citation type="journal article" date="2011" name="Extremophiles">
        <title>Genomic analyses of Acidianus hospitalis W1 a host for studying crenarchaeal virus and plasmid life cycles.</title>
        <authorList>
            <person name="You X.Y."/>
            <person name="Liu C."/>
            <person name="Wang S.Y."/>
            <person name="Jiang C.Y."/>
            <person name="Shah S.A."/>
            <person name="Prangishvili D."/>
            <person name="Liu S.J."/>
            <person name="Garrett R.A."/>
        </authorList>
    </citation>
    <scope>NUCLEOTIDE SEQUENCE</scope>
    <source>
        <strain>W1</strain>
    </source>
</reference>
<dbReference type="HOGENOM" id="CLU_1269848_0_0_2"/>
<organism evidence="1 2">
    <name type="scientific">Acidianus hospitalis (strain W1)</name>
    <dbReference type="NCBI Taxonomy" id="933801"/>
    <lineage>
        <taxon>Archaea</taxon>
        <taxon>Thermoproteota</taxon>
        <taxon>Thermoprotei</taxon>
        <taxon>Sulfolobales</taxon>
        <taxon>Sulfolobaceae</taxon>
        <taxon>Acidianus</taxon>
    </lineage>
</organism>